<dbReference type="InterPro" id="IPR003029">
    <property type="entry name" value="S1_domain"/>
</dbReference>
<comment type="function">
    <text evidence="1">DNA-dependent RNA polymerase which catalyzes the transcription of DNA into RNA using the four ribonucleoside triphosphates as substrates.</text>
</comment>
<dbReference type="Proteomes" id="UP000694864">
    <property type="component" value="Chromosome 10"/>
</dbReference>
<protein>
    <recommendedName>
        <fullName evidence="1">DNA-directed RNA polymerase subunit</fullName>
    </recommendedName>
</protein>
<gene>
    <name evidence="4" type="primary">LOC104718983</name>
</gene>
<dbReference type="RefSeq" id="XP_010435113.1">
    <property type="nucleotide sequence ID" value="XM_010436811.2"/>
</dbReference>
<dbReference type="Gene3D" id="2.40.50.140">
    <property type="entry name" value="Nucleic acid-binding proteins"/>
    <property type="match status" value="1"/>
</dbReference>
<keyword evidence="1" id="KW-0539">Nucleus</keyword>
<accession>A0ABM0U358</accession>
<keyword evidence="1" id="KW-0804">Transcription</keyword>
<comment type="subcellular location">
    <subcellularLocation>
        <location evidence="1">Nucleus</location>
    </subcellularLocation>
</comment>
<dbReference type="PANTHER" id="PTHR12709:SF6">
    <property type="entry name" value="DNA-DIRECTED RNA POLYMERASE SUBUNIT 7-LIKE PROTEIN"/>
    <property type="match status" value="1"/>
</dbReference>
<keyword evidence="1" id="KW-0240">DNA-directed RNA polymerase</keyword>
<proteinExistence type="predicted"/>
<feature type="domain" description="S1 motif" evidence="2">
    <location>
        <begin position="127"/>
        <end position="219"/>
    </location>
</feature>
<dbReference type="InterPro" id="IPR045113">
    <property type="entry name" value="Rpb7-like"/>
</dbReference>
<name>A0ABM0U358_CAMSA</name>
<dbReference type="InterPro" id="IPR012340">
    <property type="entry name" value="NA-bd_OB-fold"/>
</dbReference>
<dbReference type="GeneID" id="104718983"/>
<reference evidence="3" key="1">
    <citation type="journal article" date="2014" name="Nat. Commun.">
        <title>The emerging biofuel crop Camelina sativa retains a highly undifferentiated hexaploid genome structure.</title>
        <authorList>
            <person name="Kagale S."/>
            <person name="Koh C."/>
            <person name="Nixon J."/>
            <person name="Bollina V."/>
            <person name="Clarke W.E."/>
            <person name="Tuteja R."/>
            <person name="Spillane C."/>
            <person name="Robinson S.J."/>
            <person name="Links M.G."/>
            <person name="Clarke C."/>
            <person name="Higgins E.E."/>
            <person name="Huebert T."/>
            <person name="Sharpe A.G."/>
            <person name="Parkin I.A."/>
        </authorList>
    </citation>
    <scope>NUCLEOTIDE SEQUENCE [LARGE SCALE GENOMIC DNA]</scope>
    <source>
        <strain evidence="3">cv. DH55</strain>
    </source>
</reference>
<evidence type="ECO:0000313" key="3">
    <source>
        <dbReference type="Proteomes" id="UP000694864"/>
    </source>
</evidence>
<evidence type="ECO:0000259" key="2">
    <source>
        <dbReference type="SMART" id="SM00316"/>
    </source>
</evidence>
<dbReference type="SMART" id="SM00316">
    <property type="entry name" value="S1"/>
    <property type="match status" value="1"/>
</dbReference>
<keyword evidence="3" id="KW-1185">Reference proteome</keyword>
<dbReference type="PANTHER" id="PTHR12709">
    <property type="entry name" value="DNA-DIRECTED RNA POLYMERASE II, III"/>
    <property type="match status" value="1"/>
</dbReference>
<sequence>MSRNLFVLYDQILEGASLSPLYDLLDPVIYVISTFDFKLNRMISEVEISRDVAIFADHLNGQSPHQQILFKLLQDLIHEKACREHGFYLGITALKSIGDKKNNNEDNHQERTLTFPVSFTCRTFLPARGDVLQGIVKQVLWNGVFIRSGPLRYAYLSLLKMPDYHYVHSQSENEKSYFQKDDLSKIAVGVVVRFVVLAVRFKERPHKRRNDYYVLATLEGYRKVGPISLTGSDEPYM</sequence>
<reference evidence="4" key="2">
    <citation type="submission" date="2025-08" db="UniProtKB">
        <authorList>
            <consortium name="RefSeq"/>
        </authorList>
    </citation>
    <scope>IDENTIFICATION</scope>
    <source>
        <tissue evidence="4">Leaf</tissue>
    </source>
</reference>
<organism evidence="3 4">
    <name type="scientific">Camelina sativa</name>
    <name type="common">False flax</name>
    <name type="synonym">Myagrum sativum</name>
    <dbReference type="NCBI Taxonomy" id="90675"/>
    <lineage>
        <taxon>Eukaryota</taxon>
        <taxon>Viridiplantae</taxon>
        <taxon>Streptophyta</taxon>
        <taxon>Embryophyta</taxon>
        <taxon>Tracheophyta</taxon>
        <taxon>Spermatophyta</taxon>
        <taxon>Magnoliopsida</taxon>
        <taxon>eudicotyledons</taxon>
        <taxon>Gunneridae</taxon>
        <taxon>Pentapetalae</taxon>
        <taxon>rosids</taxon>
        <taxon>malvids</taxon>
        <taxon>Brassicales</taxon>
        <taxon>Brassicaceae</taxon>
        <taxon>Camelineae</taxon>
        <taxon>Camelina</taxon>
    </lineage>
</organism>
<dbReference type="SUPFAM" id="SSF50249">
    <property type="entry name" value="Nucleic acid-binding proteins"/>
    <property type="match status" value="1"/>
</dbReference>
<evidence type="ECO:0000313" key="4">
    <source>
        <dbReference type="RefSeq" id="XP_010435113.1"/>
    </source>
</evidence>
<evidence type="ECO:0000256" key="1">
    <source>
        <dbReference type="RuleBase" id="RU369086"/>
    </source>
</evidence>